<proteinExistence type="predicted"/>
<evidence type="ECO:0000256" key="2">
    <source>
        <dbReference type="SAM" id="Phobius"/>
    </source>
</evidence>
<gene>
    <name evidence="4" type="ORF">G5V58_14240</name>
</gene>
<keyword evidence="2" id="KW-0812">Transmembrane</keyword>
<evidence type="ECO:0000256" key="3">
    <source>
        <dbReference type="SAM" id="SignalP"/>
    </source>
</evidence>
<dbReference type="RefSeq" id="WP_165233920.1">
    <property type="nucleotide sequence ID" value="NZ_CP049257.1"/>
</dbReference>
<dbReference type="AlphaFoldDB" id="A0A6G6WFE9"/>
<dbReference type="KEGG" id="nano:G5V58_14240"/>
<evidence type="ECO:0000256" key="1">
    <source>
        <dbReference type="SAM" id="MobiDB-lite"/>
    </source>
</evidence>
<name>A0A6G6WFE9_9ACTN</name>
<dbReference type="EMBL" id="CP049257">
    <property type="protein sequence ID" value="QIG43770.1"/>
    <property type="molecule type" value="Genomic_DNA"/>
</dbReference>
<accession>A0A6G6WFE9</accession>
<keyword evidence="2" id="KW-1133">Transmembrane helix</keyword>
<evidence type="ECO:0000313" key="5">
    <source>
        <dbReference type="Proteomes" id="UP000502996"/>
    </source>
</evidence>
<dbReference type="Proteomes" id="UP000502996">
    <property type="component" value="Chromosome"/>
</dbReference>
<keyword evidence="3" id="KW-0732">Signal</keyword>
<feature type="transmembrane region" description="Helical" evidence="2">
    <location>
        <begin position="63"/>
        <end position="85"/>
    </location>
</feature>
<keyword evidence="2" id="KW-0472">Membrane</keyword>
<keyword evidence="5" id="KW-1185">Reference proteome</keyword>
<feature type="region of interest" description="Disordered" evidence="1">
    <location>
        <begin position="30"/>
        <end position="52"/>
    </location>
</feature>
<feature type="signal peptide" evidence="3">
    <location>
        <begin position="1"/>
        <end position="23"/>
    </location>
</feature>
<evidence type="ECO:0000313" key="4">
    <source>
        <dbReference type="EMBL" id="QIG43770.1"/>
    </source>
</evidence>
<organism evidence="4 5">
    <name type="scientific">Nocardioides anomalus</name>
    <dbReference type="NCBI Taxonomy" id="2712223"/>
    <lineage>
        <taxon>Bacteria</taxon>
        <taxon>Bacillati</taxon>
        <taxon>Actinomycetota</taxon>
        <taxon>Actinomycetes</taxon>
        <taxon>Propionibacteriales</taxon>
        <taxon>Nocardioidaceae</taxon>
        <taxon>Nocardioides</taxon>
    </lineage>
</organism>
<reference evidence="4 5" key="1">
    <citation type="submission" date="2020-02" db="EMBL/GenBank/DDBJ databases">
        <title>Full genome sequence of Nocardioides sp. R-3366.</title>
        <authorList>
            <person name="Im W.-T."/>
        </authorList>
    </citation>
    <scope>NUCLEOTIDE SEQUENCE [LARGE SCALE GENOMIC DNA]</scope>
    <source>
        <strain evidence="4 5">R-3366</strain>
    </source>
</reference>
<protein>
    <submittedName>
        <fullName evidence="4">SHOCT domain-containing protein</fullName>
    </submittedName>
</protein>
<sequence>MRRVLAGLLLGLLLTLAAAPALADPGFPGDDCTPSATDPGTLDCGSDELDDGGLSPGDDVGQVFAVVAVLVVVLGVCGVIVKVSLARGMARRSGMDETEATAMTLLSDDGLDATYLASNLRPTQPAAPTQRPVAERLAELDGLRSQGLVTEAEYAERRAAILASL</sequence>
<feature type="chain" id="PRO_5026134545" evidence="3">
    <location>
        <begin position="24"/>
        <end position="165"/>
    </location>
</feature>